<dbReference type="InterPro" id="IPR012910">
    <property type="entry name" value="Plug_dom"/>
</dbReference>
<dbReference type="PROSITE" id="PS52016">
    <property type="entry name" value="TONB_DEPENDENT_REC_3"/>
    <property type="match status" value="1"/>
</dbReference>
<keyword evidence="16" id="KW-1185">Reference proteome</keyword>
<evidence type="ECO:0000256" key="5">
    <source>
        <dbReference type="ARBA" id="ARBA00022729"/>
    </source>
</evidence>
<dbReference type="InterPro" id="IPR039426">
    <property type="entry name" value="TonB-dep_rcpt-like"/>
</dbReference>
<dbReference type="InterPro" id="IPR000531">
    <property type="entry name" value="Beta-barrel_TonB"/>
</dbReference>
<proteinExistence type="inferred from homology"/>
<dbReference type="RefSeq" id="WP_249904375.1">
    <property type="nucleotide sequence ID" value="NZ_JAMGBA010000002.1"/>
</dbReference>
<keyword evidence="3 9" id="KW-1134">Transmembrane beta strand</keyword>
<evidence type="ECO:0000256" key="3">
    <source>
        <dbReference type="ARBA" id="ARBA00022452"/>
    </source>
</evidence>
<accession>A0ABT0RWC3</accession>
<keyword evidence="6 11" id="KW-0798">TonB box</keyword>
<dbReference type="InterPro" id="IPR037066">
    <property type="entry name" value="Plug_dom_sf"/>
</dbReference>
<comment type="subcellular location">
    <subcellularLocation>
        <location evidence="1 9">Cell outer membrane</location>
        <topology evidence="1 9">Multi-pass membrane protein</topology>
    </subcellularLocation>
</comment>
<dbReference type="EMBL" id="JAMGBA010000002">
    <property type="protein sequence ID" value="MCL6699000.1"/>
    <property type="molecule type" value="Genomic_DNA"/>
</dbReference>
<feature type="short sequence motif" description="TonB C-terminal box" evidence="10">
    <location>
        <begin position="1090"/>
        <end position="1107"/>
    </location>
</feature>
<evidence type="ECO:0000256" key="10">
    <source>
        <dbReference type="PROSITE-ProRule" id="PRU10144"/>
    </source>
</evidence>
<dbReference type="Pfam" id="PF07715">
    <property type="entry name" value="Plug"/>
    <property type="match status" value="1"/>
</dbReference>
<gene>
    <name evidence="15" type="ORF">LZ496_09425</name>
</gene>
<comment type="caution">
    <text evidence="15">The sequence shown here is derived from an EMBL/GenBank/DDBJ whole genome shotgun (WGS) entry which is preliminary data.</text>
</comment>
<evidence type="ECO:0000256" key="11">
    <source>
        <dbReference type="RuleBase" id="RU003357"/>
    </source>
</evidence>
<evidence type="ECO:0000256" key="9">
    <source>
        <dbReference type="PROSITE-ProRule" id="PRU01360"/>
    </source>
</evidence>
<evidence type="ECO:0000313" key="15">
    <source>
        <dbReference type="EMBL" id="MCL6699000.1"/>
    </source>
</evidence>
<evidence type="ECO:0000256" key="7">
    <source>
        <dbReference type="ARBA" id="ARBA00023136"/>
    </source>
</evidence>
<dbReference type="PROSITE" id="PS01156">
    <property type="entry name" value="TONB_DEPENDENT_REC_2"/>
    <property type="match status" value="1"/>
</dbReference>
<keyword evidence="8 9" id="KW-0998">Cell outer membrane</keyword>
<dbReference type="PANTHER" id="PTHR47234:SF2">
    <property type="entry name" value="TONB-DEPENDENT RECEPTOR"/>
    <property type="match status" value="1"/>
</dbReference>
<dbReference type="Proteomes" id="UP001203410">
    <property type="component" value="Unassembled WGS sequence"/>
</dbReference>
<dbReference type="Pfam" id="PF00593">
    <property type="entry name" value="TonB_dep_Rec_b-barrel"/>
    <property type="match status" value="1"/>
</dbReference>
<protein>
    <submittedName>
        <fullName evidence="15">TonB-dependent receptor</fullName>
    </submittedName>
</protein>
<keyword evidence="4 9" id="KW-0812">Transmembrane</keyword>
<evidence type="ECO:0000259" key="14">
    <source>
        <dbReference type="Pfam" id="PF07715"/>
    </source>
</evidence>
<keyword evidence="2 9" id="KW-0813">Transport</keyword>
<feature type="domain" description="TonB-dependent receptor plug" evidence="14">
    <location>
        <begin position="74"/>
        <end position="183"/>
    </location>
</feature>
<keyword evidence="5 12" id="KW-0732">Signal</keyword>
<sequence length="1107" mass="117677">MNQYRLVTKAGLLASSAAAAFAFSSPAFAQEAQDAPSMDAQDSGATTGEVAIEEAPAGDEIVVTGTLIRNPNLEQSTPVNVTTSDAIELKQSNVAEEVLRELPGVVPAMGSAVNNGNGGSSFVDLRGLGSIRNIVLLDGNRLVPTGLQGRVDLNNIPLALIERVDALTGAAVTTYGADAITGVVNFITRRDFAGLELAASEQITEKGDGNYLRADLTLGANFDDGRGNAVVSFGYQQSDPVYQGERDFSVFQVSSYSGGQSGSGTAVPSRFSGLRSIDPATCALVPNTPDTGNRGVSQIEWRDGQACRGGSIANNYAPFNFNPYNIFQTPFTRYNIFGQANYEVSDAVEVYGRGLFSKNNVKTIIAPSGSFGGSIPINLNNPFLPATLRNQFCAFDVNPSPAAYQARFTQAECDAAALATGPSDPRYRVIGQGGVFTPYDVNGDGVIGRHPITQAIIEGFNTNPAVAFNRRTTESGPRISEFQATTFDSRIGLRGPLTSTVDWDVSGSYGVAENIQDIQGYTLQSRWRAGSIVHGTRENPTCATVSGQPACVPLDLFGPEGNLTPEMMDFLSEDSSSSNRTSLGQLRAIVSGDFGYALPWAAQPIGFAVGTEFRKYKGEQKSDILAKTAGELGGAGGATPDVVGGYAVYEGYAELIAPLVEDKPFAESLTLEAGARYSQYEIDGADGSTEAWTWKAGGSWEPGYGVKIRGNYSKAVRAPNLAELFTPLVVGLTNLGIDPCAGSAPANNANLRAVCIAQGAPVGAIGLIANPTAAQANAQLGGNLQLDPETAKTWTLGVVYQPEFLPRFSVSVDYYNIRVTDVIANKLPGDAIGACFDNLDASSVNNPDCLIIRRNPITGGLDGDPATTPGLFLQLDNRGELFTDGVDLIANYRTDVGFGDLALSFVGNWTNNSEFNANVENPNGFFRECAGHYSVNCSFTGSIQPKLQFSQRTTLTMGKVDLSLLWRWIDKVTLEPQQIEDDALAADAANRGSNGQLLPIHPNAAAGGGFGNAAFQQCPLFDTDDYYGCMIEEEFRSISSEHYFDLTARFNATDNMTFTATVQNLFNNQPKVVGNTIGNTAFNSGNVFPSSYDALGRRYAVSAKLKF</sequence>
<feature type="domain" description="TonB-dependent receptor-like beta-barrel" evidence="13">
    <location>
        <begin position="474"/>
        <end position="1065"/>
    </location>
</feature>
<dbReference type="Gene3D" id="2.40.170.20">
    <property type="entry name" value="TonB-dependent receptor, beta-barrel domain"/>
    <property type="match status" value="1"/>
</dbReference>
<evidence type="ECO:0000256" key="2">
    <source>
        <dbReference type="ARBA" id="ARBA00022448"/>
    </source>
</evidence>
<feature type="signal peptide" evidence="12">
    <location>
        <begin position="1"/>
        <end position="29"/>
    </location>
</feature>
<evidence type="ECO:0000256" key="6">
    <source>
        <dbReference type="ARBA" id="ARBA00023077"/>
    </source>
</evidence>
<name>A0ABT0RWC3_9SPHN</name>
<evidence type="ECO:0000256" key="8">
    <source>
        <dbReference type="ARBA" id="ARBA00023237"/>
    </source>
</evidence>
<dbReference type="PANTHER" id="PTHR47234">
    <property type="match status" value="1"/>
</dbReference>
<dbReference type="InterPro" id="IPR010917">
    <property type="entry name" value="TonB_rcpt_CS"/>
</dbReference>
<comment type="similarity">
    <text evidence="9 11">Belongs to the TonB-dependent receptor family.</text>
</comment>
<organism evidence="15 16">
    <name type="scientific">Sphingomonas caseinilyticus</name>
    <dbReference type="NCBI Taxonomy" id="2908205"/>
    <lineage>
        <taxon>Bacteria</taxon>
        <taxon>Pseudomonadati</taxon>
        <taxon>Pseudomonadota</taxon>
        <taxon>Alphaproteobacteria</taxon>
        <taxon>Sphingomonadales</taxon>
        <taxon>Sphingomonadaceae</taxon>
        <taxon>Sphingomonas</taxon>
    </lineage>
</organism>
<dbReference type="SUPFAM" id="SSF56935">
    <property type="entry name" value="Porins"/>
    <property type="match status" value="1"/>
</dbReference>
<dbReference type="InterPro" id="IPR036942">
    <property type="entry name" value="Beta-barrel_TonB_sf"/>
</dbReference>
<keyword evidence="7 9" id="KW-0472">Membrane</keyword>
<reference evidence="15 16" key="1">
    <citation type="submission" date="2022-05" db="EMBL/GenBank/DDBJ databases">
        <authorList>
            <person name="Jo J.-H."/>
            <person name="Im W.-T."/>
        </authorList>
    </citation>
    <scope>NUCLEOTIDE SEQUENCE [LARGE SCALE GENOMIC DNA]</scope>
    <source>
        <strain evidence="15 16">NSE70-1</strain>
    </source>
</reference>
<evidence type="ECO:0000256" key="4">
    <source>
        <dbReference type="ARBA" id="ARBA00022692"/>
    </source>
</evidence>
<keyword evidence="15" id="KW-0675">Receptor</keyword>
<evidence type="ECO:0000259" key="13">
    <source>
        <dbReference type="Pfam" id="PF00593"/>
    </source>
</evidence>
<evidence type="ECO:0000256" key="12">
    <source>
        <dbReference type="SAM" id="SignalP"/>
    </source>
</evidence>
<feature type="chain" id="PRO_5047450323" evidence="12">
    <location>
        <begin position="30"/>
        <end position="1107"/>
    </location>
</feature>
<dbReference type="Gene3D" id="2.170.130.10">
    <property type="entry name" value="TonB-dependent receptor, plug domain"/>
    <property type="match status" value="1"/>
</dbReference>
<evidence type="ECO:0000313" key="16">
    <source>
        <dbReference type="Proteomes" id="UP001203410"/>
    </source>
</evidence>
<evidence type="ECO:0000256" key="1">
    <source>
        <dbReference type="ARBA" id="ARBA00004571"/>
    </source>
</evidence>